<evidence type="ECO:0000313" key="2">
    <source>
        <dbReference type="Proteomes" id="UP000255518"/>
    </source>
</evidence>
<accession>A0A377UUH6</accession>
<organism evidence="1 2">
    <name type="scientific">Klebsiella pneumoniae</name>
    <dbReference type="NCBI Taxonomy" id="573"/>
    <lineage>
        <taxon>Bacteria</taxon>
        <taxon>Pseudomonadati</taxon>
        <taxon>Pseudomonadota</taxon>
        <taxon>Gammaproteobacteria</taxon>
        <taxon>Enterobacterales</taxon>
        <taxon>Enterobacteriaceae</taxon>
        <taxon>Klebsiella/Raoultella group</taxon>
        <taxon>Klebsiella</taxon>
        <taxon>Klebsiella pneumoniae complex</taxon>
    </lineage>
</organism>
<name>A0A377UUH6_KLEPN</name>
<dbReference type="AlphaFoldDB" id="A0A377UUH6"/>
<dbReference type="EMBL" id="UGKT01000001">
    <property type="protein sequence ID" value="STT01021.1"/>
    <property type="molecule type" value="Genomic_DNA"/>
</dbReference>
<dbReference type="Proteomes" id="UP000255518">
    <property type="component" value="Unassembled WGS sequence"/>
</dbReference>
<proteinExistence type="predicted"/>
<reference evidence="1 2" key="1">
    <citation type="submission" date="2018-06" db="EMBL/GenBank/DDBJ databases">
        <authorList>
            <consortium name="Pathogen Informatics"/>
            <person name="Doyle S."/>
        </authorList>
    </citation>
    <scope>NUCLEOTIDE SEQUENCE [LARGE SCALE GENOMIC DNA]</scope>
    <source>
        <strain evidence="1 2">NCTC13443</strain>
    </source>
</reference>
<evidence type="ECO:0000313" key="1">
    <source>
        <dbReference type="EMBL" id="STT01021.1"/>
    </source>
</evidence>
<sequence>MLLFREFMRRPKRTNSLETQGLVQVGYQGLEKSHKMPVHWQEKGLTLDDWKDFLKVTLDSVRT</sequence>
<protein>
    <submittedName>
        <fullName evidence="1">Uncharacterized protein</fullName>
    </submittedName>
</protein>
<gene>
    <name evidence="1" type="ORF">NCTC13443_01322</name>
</gene>